<dbReference type="EMBL" id="BAABAB010000025">
    <property type="protein sequence ID" value="GAA3629800.1"/>
    <property type="molecule type" value="Genomic_DNA"/>
</dbReference>
<dbReference type="Gene3D" id="2.60.40.1120">
    <property type="entry name" value="Carboxypeptidase-like, regulatory domain"/>
    <property type="match status" value="1"/>
</dbReference>
<protein>
    <recommendedName>
        <fullName evidence="4">Carboxypeptidase regulatory-like domain-containing protein</fullName>
    </recommendedName>
</protein>
<feature type="compositionally biased region" description="Low complexity" evidence="1">
    <location>
        <begin position="15"/>
        <end position="48"/>
    </location>
</feature>
<sequence>MAVMMLVLAACASPYGGTSSGDTPSGDTSNTDTSNTGRTNTGRTNTGGTNTGGTNTGGTSVVSGQITDRETGRPYPNAYVRFEWLVNATYANEIHTVTDGSGRYVVELQPGQYQVTAGDSCDLNAGFAIVGRAPDDVMISVPETSEVDFVEYPITPGADIPGVC</sequence>
<dbReference type="InterPro" id="IPR013784">
    <property type="entry name" value="Carb-bd-like_fold"/>
</dbReference>
<reference evidence="3" key="1">
    <citation type="journal article" date="2019" name="Int. J. Syst. Evol. Microbiol.">
        <title>The Global Catalogue of Microorganisms (GCM) 10K type strain sequencing project: providing services to taxonomists for standard genome sequencing and annotation.</title>
        <authorList>
            <consortium name="The Broad Institute Genomics Platform"/>
            <consortium name="The Broad Institute Genome Sequencing Center for Infectious Disease"/>
            <person name="Wu L."/>
            <person name="Ma J."/>
        </authorList>
    </citation>
    <scope>NUCLEOTIDE SEQUENCE [LARGE SCALE GENOMIC DNA]</scope>
    <source>
        <strain evidence="3">JCM 16929</strain>
    </source>
</reference>
<proteinExistence type="predicted"/>
<evidence type="ECO:0000256" key="1">
    <source>
        <dbReference type="SAM" id="MobiDB-lite"/>
    </source>
</evidence>
<name>A0ABP7ADL5_9ACTN</name>
<feature type="region of interest" description="Disordered" evidence="1">
    <location>
        <begin position="15"/>
        <end position="72"/>
    </location>
</feature>
<dbReference type="Proteomes" id="UP001501490">
    <property type="component" value="Unassembled WGS sequence"/>
</dbReference>
<evidence type="ECO:0008006" key="4">
    <source>
        <dbReference type="Google" id="ProtNLM"/>
    </source>
</evidence>
<keyword evidence="3" id="KW-1185">Reference proteome</keyword>
<organism evidence="2 3">
    <name type="scientific">Microlunatus ginsengisoli</name>
    <dbReference type="NCBI Taxonomy" id="363863"/>
    <lineage>
        <taxon>Bacteria</taxon>
        <taxon>Bacillati</taxon>
        <taxon>Actinomycetota</taxon>
        <taxon>Actinomycetes</taxon>
        <taxon>Propionibacteriales</taxon>
        <taxon>Propionibacteriaceae</taxon>
        <taxon>Microlunatus</taxon>
    </lineage>
</organism>
<evidence type="ECO:0000313" key="3">
    <source>
        <dbReference type="Proteomes" id="UP001501490"/>
    </source>
</evidence>
<accession>A0ABP7ADL5</accession>
<dbReference type="SUPFAM" id="SSF49452">
    <property type="entry name" value="Starch-binding domain-like"/>
    <property type="match status" value="1"/>
</dbReference>
<gene>
    <name evidence="2" type="ORF">GCM10022236_35250</name>
</gene>
<comment type="caution">
    <text evidence="2">The sequence shown here is derived from an EMBL/GenBank/DDBJ whole genome shotgun (WGS) entry which is preliminary data.</text>
</comment>
<evidence type="ECO:0000313" key="2">
    <source>
        <dbReference type="EMBL" id="GAA3629800.1"/>
    </source>
</evidence>